<dbReference type="InterPro" id="IPR039436">
    <property type="entry name" value="Asteroid_dom"/>
</dbReference>
<evidence type="ECO:0000313" key="5">
    <source>
        <dbReference type="Proteomes" id="UP001501940"/>
    </source>
</evidence>
<feature type="domain" description="Asteroid" evidence="3">
    <location>
        <begin position="135"/>
        <end position="207"/>
    </location>
</feature>
<accession>A0A3Q1D1P0</accession>
<dbReference type="InterPro" id="IPR026832">
    <property type="entry name" value="Asteroid"/>
</dbReference>
<protein>
    <recommendedName>
        <fullName evidence="3">Asteroid domain-containing protein</fullName>
    </recommendedName>
</protein>
<evidence type="ECO:0000259" key="3">
    <source>
        <dbReference type="Pfam" id="PF12813"/>
    </source>
</evidence>
<evidence type="ECO:0000256" key="2">
    <source>
        <dbReference type="SAM" id="MobiDB-lite"/>
    </source>
</evidence>
<reference evidence="4 5" key="1">
    <citation type="submission" date="2022-01" db="EMBL/GenBank/DDBJ databases">
        <title>A chromosome-scale genome assembly of the false clownfish, Amphiprion ocellaris.</title>
        <authorList>
            <person name="Ryu T."/>
        </authorList>
    </citation>
    <scope>NUCLEOTIDE SEQUENCE [LARGE SCALE GENOMIC DNA]</scope>
</reference>
<dbReference type="OMA" id="LPEWIQL"/>
<dbReference type="AlphaFoldDB" id="A0A3Q1D1P0"/>
<dbReference type="Gene3D" id="3.40.50.1010">
    <property type="entry name" value="5'-nuclease"/>
    <property type="match status" value="1"/>
</dbReference>
<dbReference type="InterPro" id="IPR029060">
    <property type="entry name" value="PIN-like_dom_sf"/>
</dbReference>
<organism evidence="4 5">
    <name type="scientific">Amphiprion ocellaris</name>
    <name type="common">Clown anemonefish</name>
    <dbReference type="NCBI Taxonomy" id="80972"/>
    <lineage>
        <taxon>Eukaryota</taxon>
        <taxon>Metazoa</taxon>
        <taxon>Chordata</taxon>
        <taxon>Craniata</taxon>
        <taxon>Vertebrata</taxon>
        <taxon>Euteleostomi</taxon>
        <taxon>Actinopterygii</taxon>
        <taxon>Neopterygii</taxon>
        <taxon>Teleostei</taxon>
        <taxon>Neoteleostei</taxon>
        <taxon>Acanthomorphata</taxon>
        <taxon>Ovalentaria</taxon>
        <taxon>Pomacentridae</taxon>
        <taxon>Amphiprion</taxon>
    </lineage>
</organism>
<reference evidence="4" key="3">
    <citation type="submission" date="2025-09" db="UniProtKB">
        <authorList>
            <consortium name="Ensembl"/>
        </authorList>
    </citation>
    <scope>IDENTIFICATION</scope>
</reference>
<evidence type="ECO:0000256" key="1">
    <source>
        <dbReference type="ARBA" id="ARBA00007398"/>
    </source>
</evidence>
<feature type="compositionally biased region" description="Basic residues" evidence="2">
    <location>
        <begin position="714"/>
        <end position="727"/>
    </location>
</feature>
<sequence>MGVQGLTTYVEGNRYFFQDVKFRDSRLVIDGCSLYFRLYFNSGFDQQHGGEYSDFACLLSQFLSALAACNIQPYVVLDGGIDPSDKKFPTLRQRLQSKIKEADSISHGRNGSVLPILSRNVFIQVLIEKGVPLVQCSAEADWEIACLAHQWNCPVLTNDSDFYIFDLPGGYLPLRFFQWTNLNGKASHRYISARCYTTSSLCRLFGGMNRELLPLCAVLTGNDYGVPKDVEALLAQLDLSAGGAGGGRSKGGAYMSRVEGILLWLSNFSTVANALDEVSKVMREESSRGKRGQKGGLSSQLWARMQEYHIKGRSSLARWFSGVKAVPEGQTSRLAQLPECLSLAAMQGLLAPLVVDAFVMRRVLLMPQVENSKLASSHCSSRDIRQALYGILLQRPQDSTTQARGGGAQLVKGPQGEVQTQDMWMQLHIRQGMRGGRGRGGRGSGGRGQGHIVPAQQGVYVAFSTEQAAGAATVPPQSFSTPICVEEYDRLDLNLKKNQVEAHPPRNHLHLDGLGQAPVAARLNVLFEVLGVKDSALAPVPLHLQLAVAVTGFWLREAIPKPSELQLQALVLGMVYGELFLIHQPGAMQYQHPAPQINWAAECKVWEGLNRQRVRSGDRRGMDLGAAHSFSQWQACLWSALCLNQLLLFPLPEPNLSWLFSGTLVHGLLRCLKGGRPAESLLSGGSFAVHLYFSLLGAVMNCSFKANPSSSASGRKKRGRGRGRRGRGGGGRGAQGGGRDAQEINNRFALLMSEEEYDSGD</sequence>
<keyword evidence="5" id="KW-1185">Reference proteome</keyword>
<proteinExistence type="inferred from homology"/>
<dbReference type="PANTHER" id="PTHR15665:SF1">
    <property type="entry name" value="PROTEIN ASTEROID HOMOLOG 1"/>
    <property type="match status" value="1"/>
</dbReference>
<dbReference type="STRING" id="80972.ENSAOCP00000032208"/>
<dbReference type="Ensembl" id="ENSAOCT00000028903.2">
    <property type="protein sequence ID" value="ENSAOCP00000032208.2"/>
    <property type="gene ID" value="ENSAOCG00000024396.2"/>
</dbReference>
<feature type="compositionally biased region" description="Gly residues" evidence="2">
    <location>
        <begin position="728"/>
        <end position="739"/>
    </location>
</feature>
<dbReference type="Pfam" id="PF12813">
    <property type="entry name" value="XPG_I_2"/>
    <property type="match status" value="1"/>
</dbReference>
<evidence type="ECO:0000313" key="4">
    <source>
        <dbReference type="Ensembl" id="ENSAOCP00000032208.2"/>
    </source>
</evidence>
<reference evidence="4" key="2">
    <citation type="submission" date="2025-08" db="UniProtKB">
        <authorList>
            <consortium name="Ensembl"/>
        </authorList>
    </citation>
    <scope>IDENTIFICATION</scope>
</reference>
<feature type="region of interest" description="Disordered" evidence="2">
    <location>
        <begin position="706"/>
        <end position="743"/>
    </location>
</feature>
<dbReference type="Proteomes" id="UP001501940">
    <property type="component" value="Chromosome 15"/>
</dbReference>
<name>A0A3Q1D1P0_AMPOC</name>
<comment type="similarity">
    <text evidence="1">Belongs to the asteroid family.</text>
</comment>
<gene>
    <name evidence="4" type="primary">ASTE1</name>
</gene>
<dbReference type="PANTHER" id="PTHR15665">
    <property type="entry name" value="ASTEROID PROTEIN"/>
    <property type="match status" value="1"/>
</dbReference>
<feature type="region of interest" description="Disordered" evidence="2">
    <location>
        <begin position="398"/>
        <end position="417"/>
    </location>
</feature>
<dbReference type="SUPFAM" id="SSF88723">
    <property type="entry name" value="PIN domain-like"/>
    <property type="match status" value="1"/>
</dbReference>
<dbReference type="GeneTree" id="ENSGT00390000010145"/>